<protein>
    <recommendedName>
        <fullName evidence="5">Transmembrane protein</fullName>
    </recommendedName>
</protein>
<keyword evidence="4" id="KW-1185">Reference proteome</keyword>
<feature type="signal peptide" evidence="2">
    <location>
        <begin position="1"/>
        <end position="16"/>
    </location>
</feature>
<reference evidence="3" key="1">
    <citation type="submission" date="2021-01" db="EMBL/GenBank/DDBJ databases">
        <authorList>
            <consortium name="Genoscope - CEA"/>
            <person name="William W."/>
        </authorList>
    </citation>
    <scope>NUCLEOTIDE SEQUENCE</scope>
</reference>
<keyword evidence="1" id="KW-0472">Membrane</keyword>
<dbReference type="OMA" id="YMIVINS"/>
<evidence type="ECO:0000313" key="3">
    <source>
        <dbReference type="EMBL" id="CAD8061151.1"/>
    </source>
</evidence>
<accession>A0A8S1L292</accession>
<evidence type="ECO:0000256" key="1">
    <source>
        <dbReference type="SAM" id="Phobius"/>
    </source>
</evidence>
<keyword evidence="1" id="KW-0812">Transmembrane</keyword>
<evidence type="ECO:0000313" key="4">
    <source>
        <dbReference type="Proteomes" id="UP000688137"/>
    </source>
</evidence>
<feature type="transmembrane region" description="Helical" evidence="1">
    <location>
        <begin position="478"/>
        <end position="502"/>
    </location>
</feature>
<dbReference type="EMBL" id="CAJJDM010000030">
    <property type="protein sequence ID" value="CAD8061151.1"/>
    <property type="molecule type" value="Genomic_DNA"/>
</dbReference>
<evidence type="ECO:0000256" key="2">
    <source>
        <dbReference type="SAM" id="SignalP"/>
    </source>
</evidence>
<evidence type="ECO:0008006" key="5">
    <source>
        <dbReference type="Google" id="ProtNLM"/>
    </source>
</evidence>
<proteinExistence type="predicted"/>
<sequence length="525" mass="61973">MFSYLILSTLLGLTYSNWTRTPQIKIDNFNSTDSLVTMNIDNFYHLNYPNAYDLDLYYRQGISNSRNLSDYEKINNTQLLEQGCSYFERKIIVEDQIQIQLPDDGKYIFTDLAVIGQSAFLLRNDNKIFSLEIVFNGQELQKIRVQQQHLDISGDLKVNQYKKPRFLQIRDQLFIISENGAISFNSKQWTNNTLPKINKHSIESLKIINHLHYDEISNRVFVVAGQQGVIVYKLENEELKKLYTINLDYNLIKVQTNENNLFILDDRKGIHFVSLQDNNYIIDKFLIPIEYPISFVYKNNSFLIVSQTEDKVRFGIEILINFKNQEYYYNKFYLEDMQLKDVQEAGEYKVLIGYDVHKLVRTNIYRGFVDENFYHGTDFMIPLLEKIQEFNGILQENSNQKIHYQLGLTPHYLFGLSIKEKYPQIICSSQNQIEQSYMIVINSTQCINTEKNPFVICQEQHLMNLSINEVFLDFQSQLLVEVVLILGFIIFIIFLVFSIIMCRRWRFAIENMKKKNKQYVNVQVG</sequence>
<name>A0A8S1L292_PARPR</name>
<comment type="caution">
    <text evidence="3">The sequence shown here is derived from an EMBL/GenBank/DDBJ whole genome shotgun (WGS) entry which is preliminary data.</text>
</comment>
<keyword evidence="2" id="KW-0732">Signal</keyword>
<gene>
    <name evidence="3" type="ORF">PPRIM_AZ9-3.1.T0310165</name>
</gene>
<organism evidence="3 4">
    <name type="scientific">Paramecium primaurelia</name>
    <dbReference type="NCBI Taxonomy" id="5886"/>
    <lineage>
        <taxon>Eukaryota</taxon>
        <taxon>Sar</taxon>
        <taxon>Alveolata</taxon>
        <taxon>Ciliophora</taxon>
        <taxon>Intramacronucleata</taxon>
        <taxon>Oligohymenophorea</taxon>
        <taxon>Peniculida</taxon>
        <taxon>Parameciidae</taxon>
        <taxon>Paramecium</taxon>
    </lineage>
</organism>
<dbReference type="AlphaFoldDB" id="A0A8S1L292"/>
<keyword evidence="1" id="KW-1133">Transmembrane helix</keyword>
<feature type="chain" id="PRO_5035853993" description="Transmembrane protein" evidence="2">
    <location>
        <begin position="17"/>
        <end position="525"/>
    </location>
</feature>
<dbReference type="Proteomes" id="UP000688137">
    <property type="component" value="Unassembled WGS sequence"/>
</dbReference>